<dbReference type="EMBL" id="AJWK01028024">
    <property type="status" value="NOT_ANNOTATED_CDS"/>
    <property type="molecule type" value="Genomic_DNA"/>
</dbReference>
<organism evidence="3 4">
    <name type="scientific">Lutzomyia longipalpis</name>
    <name type="common">Sand fly</name>
    <dbReference type="NCBI Taxonomy" id="7200"/>
    <lineage>
        <taxon>Eukaryota</taxon>
        <taxon>Metazoa</taxon>
        <taxon>Ecdysozoa</taxon>
        <taxon>Arthropoda</taxon>
        <taxon>Hexapoda</taxon>
        <taxon>Insecta</taxon>
        <taxon>Pterygota</taxon>
        <taxon>Neoptera</taxon>
        <taxon>Endopterygota</taxon>
        <taxon>Diptera</taxon>
        <taxon>Nematocera</taxon>
        <taxon>Psychodoidea</taxon>
        <taxon>Psychodidae</taxon>
        <taxon>Lutzomyia</taxon>
        <taxon>Lutzomyia</taxon>
    </lineage>
</organism>
<keyword evidence="1" id="KW-0472">Membrane</keyword>
<evidence type="ECO:0000313" key="4">
    <source>
        <dbReference type="Proteomes" id="UP000092461"/>
    </source>
</evidence>
<evidence type="ECO:0000313" key="3">
    <source>
        <dbReference type="EnsemblMetazoa" id="LLOJ008305-PA"/>
    </source>
</evidence>
<dbReference type="VEuPathDB" id="VectorBase:LLOJ008305"/>
<proteinExistence type="predicted"/>
<dbReference type="PANTHER" id="PTHR46599">
    <property type="entry name" value="PIGGYBAC TRANSPOSABLE ELEMENT-DERIVED PROTEIN 4"/>
    <property type="match status" value="1"/>
</dbReference>
<evidence type="ECO:0000259" key="2">
    <source>
        <dbReference type="Pfam" id="PF13843"/>
    </source>
</evidence>
<dbReference type="PANTHER" id="PTHR46599:SF6">
    <property type="entry name" value="DUAL SPECIFICITY PHOSPHATASE 26"/>
    <property type="match status" value="1"/>
</dbReference>
<dbReference type="Pfam" id="PF13843">
    <property type="entry name" value="DDE_Tnp_1_7"/>
    <property type="match status" value="1"/>
</dbReference>
<keyword evidence="1" id="KW-1133">Transmembrane helix</keyword>
<dbReference type="InterPro" id="IPR029526">
    <property type="entry name" value="PGBD"/>
</dbReference>
<evidence type="ECO:0000256" key="1">
    <source>
        <dbReference type="SAM" id="Phobius"/>
    </source>
</evidence>
<keyword evidence="4" id="KW-1185">Reference proteome</keyword>
<dbReference type="Proteomes" id="UP000092461">
    <property type="component" value="Unassembled WGS sequence"/>
</dbReference>
<dbReference type="AlphaFoldDB" id="A0A1B0CTV5"/>
<feature type="transmembrane region" description="Helical" evidence="1">
    <location>
        <begin position="93"/>
        <end position="112"/>
    </location>
</feature>
<reference evidence="3" key="1">
    <citation type="submission" date="2020-05" db="UniProtKB">
        <authorList>
            <consortium name="EnsemblMetazoa"/>
        </authorList>
    </citation>
    <scope>IDENTIFICATION</scope>
    <source>
        <strain evidence="3">Jacobina</strain>
    </source>
</reference>
<dbReference type="EnsemblMetazoa" id="LLOJ008305-RA">
    <property type="protein sequence ID" value="LLOJ008305-PA"/>
    <property type="gene ID" value="LLOJ008305"/>
</dbReference>
<name>A0A1B0CTV5_LUTLO</name>
<feature type="domain" description="PiggyBac transposable element-derived protein" evidence="2">
    <location>
        <begin position="2"/>
        <end position="94"/>
    </location>
</feature>
<protein>
    <recommendedName>
        <fullName evidence="2">PiggyBac transposable element-derived protein domain-containing protein</fullName>
    </recommendedName>
</protein>
<sequence length="135" mass="15471">MTLYNPGTQVTIDEELVPFKGRCPIKQYIKLKLAPLARYGMKVRALADAQSYQYNPQVYCRKTPGSKPETGRDHRVVCDLVEPLLYTKRNMTVIFFSPGNVTFMTVILPYYYEFSHILRIGMSSLCYRCTPMGGV</sequence>
<keyword evidence="1" id="KW-0812">Transmembrane</keyword>
<accession>A0A1B0CTV5</accession>